<accession>X1VXC8</accession>
<feature type="non-terminal residue" evidence="1">
    <location>
        <position position="39"/>
    </location>
</feature>
<reference evidence="1" key="1">
    <citation type="journal article" date="2014" name="Front. Microbiol.">
        <title>High frequency of phylogenetically diverse reductive dehalogenase-homologous genes in deep subseafloor sedimentary metagenomes.</title>
        <authorList>
            <person name="Kawai M."/>
            <person name="Futagami T."/>
            <person name="Toyoda A."/>
            <person name="Takaki Y."/>
            <person name="Nishi S."/>
            <person name="Hori S."/>
            <person name="Arai W."/>
            <person name="Tsubouchi T."/>
            <person name="Morono Y."/>
            <person name="Uchiyama I."/>
            <person name="Ito T."/>
            <person name="Fujiyama A."/>
            <person name="Inagaki F."/>
            <person name="Takami H."/>
        </authorList>
    </citation>
    <scope>NUCLEOTIDE SEQUENCE</scope>
    <source>
        <strain evidence="1">Expedition CK06-06</strain>
    </source>
</reference>
<gene>
    <name evidence="1" type="ORF">S12H4_57549</name>
</gene>
<evidence type="ECO:0000313" key="1">
    <source>
        <dbReference type="EMBL" id="GAJ23581.1"/>
    </source>
</evidence>
<organism evidence="1">
    <name type="scientific">marine sediment metagenome</name>
    <dbReference type="NCBI Taxonomy" id="412755"/>
    <lineage>
        <taxon>unclassified sequences</taxon>
        <taxon>metagenomes</taxon>
        <taxon>ecological metagenomes</taxon>
    </lineage>
</organism>
<dbReference type="AlphaFoldDB" id="X1VXC8"/>
<sequence length="39" mass="4130">MVEAGIRNGLDPEISKKLVTSTMIGAGITIEKSRIDLDG</sequence>
<protein>
    <submittedName>
        <fullName evidence="1">Uncharacterized protein</fullName>
    </submittedName>
</protein>
<name>X1VXC8_9ZZZZ</name>
<comment type="caution">
    <text evidence="1">The sequence shown here is derived from an EMBL/GenBank/DDBJ whole genome shotgun (WGS) entry which is preliminary data.</text>
</comment>
<proteinExistence type="predicted"/>
<dbReference type="EMBL" id="BARW01037239">
    <property type="protein sequence ID" value="GAJ23581.1"/>
    <property type="molecule type" value="Genomic_DNA"/>
</dbReference>